<reference evidence="2" key="1">
    <citation type="journal article" date="2020" name="Fungal Divers.">
        <title>Resolving the Mortierellaceae phylogeny through synthesis of multi-gene phylogenetics and phylogenomics.</title>
        <authorList>
            <person name="Vandepol N."/>
            <person name="Liber J."/>
            <person name="Desiro A."/>
            <person name="Na H."/>
            <person name="Kennedy M."/>
            <person name="Barry K."/>
            <person name="Grigoriev I.V."/>
            <person name="Miller A.N."/>
            <person name="O'Donnell K."/>
            <person name="Stajich J.E."/>
            <person name="Bonito G."/>
        </authorList>
    </citation>
    <scope>NUCLEOTIDE SEQUENCE</scope>
    <source>
        <strain evidence="2">NVP60</strain>
    </source>
</reference>
<feature type="compositionally biased region" description="Basic and acidic residues" evidence="1">
    <location>
        <begin position="461"/>
        <end position="475"/>
    </location>
</feature>
<proteinExistence type="predicted"/>
<dbReference type="OrthoDB" id="2401308at2759"/>
<feature type="compositionally biased region" description="Acidic residues" evidence="1">
    <location>
        <begin position="498"/>
        <end position="509"/>
    </location>
</feature>
<dbReference type="Proteomes" id="UP000823405">
    <property type="component" value="Unassembled WGS sequence"/>
</dbReference>
<evidence type="ECO:0000313" key="3">
    <source>
        <dbReference type="Proteomes" id="UP000823405"/>
    </source>
</evidence>
<keyword evidence="3" id="KW-1185">Reference proteome</keyword>
<evidence type="ECO:0000256" key="1">
    <source>
        <dbReference type="SAM" id="MobiDB-lite"/>
    </source>
</evidence>
<dbReference type="EMBL" id="JAAAIN010000295">
    <property type="protein sequence ID" value="KAG0316563.1"/>
    <property type="molecule type" value="Genomic_DNA"/>
</dbReference>
<feature type="compositionally biased region" description="Low complexity" evidence="1">
    <location>
        <begin position="339"/>
        <end position="349"/>
    </location>
</feature>
<accession>A0A9P6RDV8</accession>
<feature type="compositionally biased region" description="Low complexity" evidence="1">
    <location>
        <begin position="580"/>
        <end position="597"/>
    </location>
</feature>
<dbReference type="AlphaFoldDB" id="A0A9P6RDV8"/>
<name>A0A9P6RDV8_9FUNG</name>
<feature type="compositionally biased region" description="Polar residues" evidence="1">
    <location>
        <begin position="598"/>
        <end position="619"/>
    </location>
</feature>
<protein>
    <submittedName>
        <fullName evidence="2">Uncharacterized protein</fullName>
    </submittedName>
</protein>
<organism evidence="2 3">
    <name type="scientific">Linnemannia gamsii</name>
    <dbReference type="NCBI Taxonomy" id="64522"/>
    <lineage>
        <taxon>Eukaryota</taxon>
        <taxon>Fungi</taxon>
        <taxon>Fungi incertae sedis</taxon>
        <taxon>Mucoromycota</taxon>
        <taxon>Mortierellomycotina</taxon>
        <taxon>Mortierellomycetes</taxon>
        <taxon>Mortierellales</taxon>
        <taxon>Mortierellaceae</taxon>
        <taxon>Linnemannia</taxon>
    </lineage>
</organism>
<gene>
    <name evidence="2" type="ORF">BGZ97_006647</name>
</gene>
<evidence type="ECO:0000313" key="2">
    <source>
        <dbReference type="EMBL" id="KAG0316563.1"/>
    </source>
</evidence>
<feature type="compositionally biased region" description="Polar residues" evidence="1">
    <location>
        <begin position="400"/>
        <end position="410"/>
    </location>
</feature>
<feature type="compositionally biased region" description="Basic residues" evidence="1">
    <location>
        <begin position="515"/>
        <end position="525"/>
    </location>
</feature>
<feature type="compositionally biased region" description="Acidic residues" evidence="1">
    <location>
        <begin position="365"/>
        <end position="375"/>
    </location>
</feature>
<feature type="compositionally biased region" description="Acidic residues" evidence="1">
    <location>
        <begin position="416"/>
        <end position="446"/>
    </location>
</feature>
<comment type="caution">
    <text evidence="2">The sequence shown here is derived from an EMBL/GenBank/DDBJ whole genome shotgun (WGS) entry which is preliminary data.</text>
</comment>
<sequence length="708" mass="77331">MSSAVSPPRKSRRIKANNAAADTTEQSNEDLAKTIQRLQDELEEVSYAKERLDGKVTQLEERAQFLEADARLSASIAAKEMMDLKEKTRQLEIDLSLAVDGRDSMVQEKSDGRSQASEREVLDEAKQLSVQLKEAWLRISTMKAAQEETVKKLFKAEETNVKLTGDVSRAESLYNTTKLALTDEQKRWTLQKDEYTGEIESLKEKLMAATPGSESQIMDWEQDKKRMRDSIKHERDTWDKEKKGLMDQIVSLKIKATTLHMQKAPPPEWVLEKHQLTDQCSTLQSRVAILESDRTVSGNQHKTQVAKLEKKVELLRGKLVEVMEHAQTLETKAIEDAKQASSGKKAAAPRARRPKRTRNVKETDSEMESEAEAGELEVAPPTPSRPVRSARTKGVGGSFKSVNYSFDNLTSSDGSSDLDEEDDEDDGEEEDDAIDDAGAPEEDEGNKDDSNHTAVMVQAETDVRLNQDHEMEEVARAASPSRAGTRRPISGRGRKAEESDDPESSDSEFEPPKKVASKGRGRTAAKKQASPAPETEAKKPGRPAKSKAKDDAAQSSSVKVDPKRKAGAADTTPLSPEPMADTPTSTASTTNAAASKTPGPSVSITPGSSSAATDSSLTPAQKIKKKRRLLTGKGLDELGDILNGPGMTSLASPSKSLQFLPSKARINAARTPLLSGDNPLAPKEALNAIKMAFALPKARNLSPTRDSR</sequence>
<feature type="region of interest" description="Disordered" evidence="1">
    <location>
        <begin position="335"/>
        <end position="636"/>
    </location>
</feature>
<feature type="region of interest" description="Disordered" evidence="1">
    <location>
        <begin position="1"/>
        <end position="30"/>
    </location>
</feature>